<accession>A0A1F5DFM3</accession>
<reference evidence="3 4" key="1">
    <citation type="journal article" date="2016" name="Nat. Commun.">
        <title>Thousands of microbial genomes shed light on interconnected biogeochemical processes in an aquifer system.</title>
        <authorList>
            <person name="Anantharaman K."/>
            <person name="Brown C.T."/>
            <person name="Hug L.A."/>
            <person name="Sharon I."/>
            <person name="Castelle C.J."/>
            <person name="Probst A.J."/>
            <person name="Thomas B.C."/>
            <person name="Singh A."/>
            <person name="Wilkins M.J."/>
            <person name="Karaoz U."/>
            <person name="Brodie E.L."/>
            <person name="Williams K.H."/>
            <person name="Hubbard S.S."/>
            <person name="Banfield J.F."/>
        </authorList>
    </citation>
    <scope>NUCLEOTIDE SEQUENCE [LARGE SCALE GENOMIC DNA]</scope>
</reference>
<keyword evidence="1" id="KW-0812">Transmembrane</keyword>
<evidence type="ECO:0000256" key="1">
    <source>
        <dbReference type="SAM" id="Phobius"/>
    </source>
</evidence>
<dbReference type="Proteomes" id="UP000178758">
    <property type="component" value="Unassembled WGS sequence"/>
</dbReference>
<proteinExistence type="predicted"/>
<evidence type="ECO:0000256" key="2">
    <source>
        <dbReference type="SAM" id="SignalP"/>
    </source>
</evidence>
<feature type="transmembrane region" description="Helical" evidence="1">
    <location>
        <begin position="213"/>
        <end position="232"/>
    </location>
</feature>
<feature type="signal peptide" evidence="2">
    <location>
        <begin position="1"/>
        <end position="31"/>
    </location>
</feature>
<sequence>MKEMKKIFISLLTLLLVLLIGFFWVTNTAYAQNDCQTNADCPSGYYCRLLADGFGGFIGTCLEDISGCNYFFDPANPSIDDINSLTLTITYLEPNQNYILSIGGPGTLNCSQTLKSNAVGVISVSNLGGISDLMTCITQNGTFDFILEKGTFRGIAPNICEFSLTLGEDEFIIEILKPTRCVYTTIGSPPTISYGIKTALGCFPIEPRAIVEWFLKYGIIFGGGIAFLLMLLGAFQIITSSGDPERLKKGQEVLFSALAGLLLIIFSVFILRFIGVTILKLPGWG</sequence>
<feature type="chain" id="PRO_5009518244" evidence="2">
    <location>
        <begin position="32"/>
        <end position="285"/>
    </location>
</feature>
<comment type="caution">
    <text evidence="3">The sequence shown here is derived from an EMBL/GenBank/DDBJ whole genome shotgun (WGS) entry which is preliminary data.</text>
</comment>
<keyword evidence="1" id="KW-1133">Transmembrane helix</keyword>
<dbReference type="AlphaFoldDB" id="A0A1F5DFM3"/>
<evidence type="ECO:0000313" key="3">
    <source>
        <dbReference type="EMBL" id="OGD53992.1"/>
    </source>
</evidence>
<name>A0A1F5DFM3_9BACT</name>
<dbReference type="EMBL" id="MEZJ01000022">
    <property type="protein sequence ID" value="OGD53992.1"/>
    <property type="molecule type" value="Genomic_DNA"/>
</dbReference>
<evidence type="ECO:0000313" key="4">
    <source>
        <dbReference type="Proteomes" id="UP000178758"/>
    </source>
</evidence>
<gene>
    <name evidence="3" type="ORF">A3J78_01295</name>
</gene>
<keyword evidence="2" id="KW-0732">Signal</keyword>
<keyword evidence="1" id="KW-0472">Membrane</keyword>
<organism evidence="3 4">
    <name type="scientific">Candidatus Beckwithbacteria bacterium RBG_13_35_6</name>
    <dbReference type="NCBI Taxonomy" id="1797456"/>
    <lineage>
        <taxon>Bacteria</taxon>
        <taxon>Candidatus Beckwithiibacteriota</taxon>
    </lineage>
</organism>
<feature type="transmembrane region" description="Helical" evidence="1">
    <location>
        <begin position="253"/>
        <end position="279"/>
    </location>
</feature>
<protein>
    <submittedName>
        <fullName evidence="3">Uncharacterized protein</fullName>
    </submittedName>
</protein>